<dbReference type="Gene3D" id="3.10.450.10">
    <property type="match status" value="5"/>
</dbReference>
<evidence type="ECO:0000313" key="6">
    <source>
        <dbReference type="Proteomes" id="UP001420932"/>
    </source>
</evidence>
<dbReference type="Pfam" id="PF16845">
    <property type="entry name" value="SQAPI"/>
    <property type="match status" value="5"/>
</dbReference>
<dbReference type="GO" id="GO:0004869">
    <property type="term" value="F:cysteine-type endopeptidase inhibitor activity"/>
    <property type="evidence" value="ECO:0007669"/>
    <property type="project" value="UniProtKB-KW"/>
</dbReference>
<keyword evidence="1" id="KW-0646">Protease inhibitor</keyword>
<reference evidence="5 6" key="1">
    <citation type="submission" date="2024-01" db="EMBL/GenBank/DDBJ databases">
        <title>Genome assemblies of Stephania.</title>
        <authorList>
            <person name="Yang L."/>
        </authorList>
    </citation>
    <scope>NUCLEOTIDE SEQUENCE [LARGE SCALE GENOMIC DNA]</scope>
    <source>
        <strain evidence="5">YNDBR</strain>
        <tissue evidence="5">Leaf</tissue>
    </source>
</reference>
<evidence type="ECO:0000259" key="4">
    <source>
        <dbReference type="SMART" id="SM00043"/>
    </source>
</evidence>
<keyword evidence="3" id="KW-0732">Signal</keyword>
<proteinExistence type="predicted"/>
<dbReference type="SMART" id="SM00043">
    <property type="entry name" value="CY"/>
    <property type="match status" value="5"/>
</dbReference>
<dbReference type="PANTHER" id="PTHR47364">
    <property type="entry name" value="CYSTEINE PROTEINASE INHIBITOR 5"/>
    <property type="match status" value="1"/>
</dbReference>
<dbReference type="PANTHER" id="PTHR47364:SF2">
    <property type="entry name" value="CYSTEINE PROTEINASE INHIBITOR 5"/>
    <property type="match status" value="1"/>
</dbReference>
<comment type="caution">
    <text evidence="5">The sequence shown here is derived from an EMBL/GenBank/DDBJ whole genome shotgun (WGS) entry which is preliminary data.</text>
</comment>
<feature type="domain" description="Cystatin" evidence="4">
    <location>
        <begin position="120"/>
        <end position="207"/>
    </location>
</feature>
<feature type="domain" description="Cystatin" evidence="4">
    <location>
        <begin position="30"/>
        <end position="114"/>
    </location>
</feature>
<dbReference type="AlphaFoldDB" id="A0AAP0EJZ5"/>
<dbReference type="InterPro" id="IPR046350">
    <property type="entry name" value="Cystatin_sf"/>
</dbReference>
<gene>
    <name evidence="5" type="ORF">Syun_026834</name>
</gene>
<evidence type="ECO:0000313" key="5">
    <source>
        <dbReference type="EMBL" id="KAK9091923.1"/>
    </source>
</evidence>
<feature type="signal peptide" evidence="3">
    <location>
        <begin position="1"/>
        <end position="28"/>
    </location>
</feature>
<dbReference type="InterPro" id="IPR000010">
    <property type="entry name" value="Cystatin_dom"/>
</dbReference>
<keyword evidence="2" id="KW-0789">Thiol protease inhibitor</keyword>
<feature type="chain" id="PRO_5042868211" description="Cystatin domain-containing protein" evidence="3">
    <location>
        <begin position="29"/>
        <end position="481"/>
    </location>
</feature>
<feature type="domain" description="Cystatin" evidence="4">
    <location>
        <begin position="303"/>
        <end position="388"/>
    </location>
</feature>
<keyword evidence="6" id="KW-1185">Reference proteome</keyword>
<dbReference type="EMBL" id="JBBNAF010000012">
    <property type="protein sequence ID" value="KAK9091923.1"/>
    <property type="molecule type" value="Genomic_DNA"/>
</dbReference>
<dbReference type="Proteomes" id="UP001420932">
    <property type="component" value="Unassembled WGS sequence"/>
</dbReference>
<sequence>MRIQSHNSLMFTPLLLLLSLLLFHTSFAQIRVGGFKPVDPKDPHVVEIARYAIDTYNKNAHANLKFVTVVNAESQIVQGTNYRLNFTVLNGRVTQTYETLVFEGLKGQRTLKYFNIIPPIRTGGFQPVDPKDPHVVEIARFAVDEHNKQAHTNLVFLEVFRAQSQIVKGRYFKLTIRVANGTRRGFRTTHEALVYEGLKGQRTLKYFKAIPWVGGFQPIDPKDVHVVEVARFAVDAYNKQAHTKFELLSVVEGESQVVAGTNYNLTIRVSKGGLILTCVVFVYVPLRGQKELKSFKIINVVRNKLGRFEVVDPRDPHIVEIGRFAVDQYNKQAHKSLVFKSVIQAQVQIVNGRNYKVTIRVADGGTYEALVYEALNGQKTLNGPLKAVVSKPGGYEPVDPSDPHIEDTGRYAVDEYNKRTNMDLKFVNVIKAETQVVSGVNYRLVITARNKNDQVQPYVAVVLERAWESYRNLTSFDLFVQ</sequence>
<evidence type="ECO:0000256" key="1">
    <source>
        <dbReference type="ARBA" id="ARBA00022690"/>
    </source>
</evidence>
<dbReference type="PROSITE" id="PS00287">
    <property type="entry name" value="CYSTATIN"/>
    <property type="match status" value="1"/>
</dbReference>
<protein>
    <recommendedName>
        <fullName evidence="4">Cystatin domain-containing protein</fullName>
    </recommendedName>
</protein>
<organism evidence="5 6">
    <name type="scientific">Stephania yunnanensis</name>
    <dbReference type="NCBI Taxonomy" id="152371"/>
    <lineage>
        <taxon>Eukaryota</taxon>
        <taxon>Viridiplantae</taxon>
        <taxon>Streptophyta</taxon>
        <taxon>Embryophyta</taxon>
        <taxon>Tracheophyta</taxon>
        <taxon>Spermatophyta</taxon>
        <taxon>Magnoliopsida</taxon>
        <taxon>Ranunculales</taxon>
        <taxon>Menispermaceae</taxon>
        <taxon>Menispermoideae</taxon>
        <taxon>Cissampelideae</taxon>
        <taxon>Stephania</taxon>
    </lineage>
</organism>
<evidence type="ECO:0000256" key="2">
    <source>
        <dbReference type="ARBA" id="ARBA00022704"/>
    </source>
</evidence>
<accession>A0AAP0EJZ5</accession>
<feature type="domain" description="Cystatin" evidence="4">
    <location>
        <begin position="390"/>
        <end position="479"/>
    </location>
</feature>
<feature type="domain" description="Cystatin" evidence="4">
    <location>
        <begin position="211"/>
        <end position="298"/>
    </location>
</feature>
<dbReference type="InterPro" id="IPR018073">
    <property type="entry name" value="Prot_inh_cystat_CS"/>
</dbReference>
<evidence type="ECO:0000256" key="3">
    <source>
        <dbReference type="SAM" id="SignalP"/>
    </source>
</evidence>
<dbReference type="SUPFAM" id="SSF54403">
    <property type="entry name" value="Cystatin/monellin"/>
    <property type="match status" value="5"/>
</dbReference>
<dbReference type="CDD" id="cd00042">
    <property type="entry name" value="CY"/>
    <property type="match status" value="5"/>
</dbReference>
<name>A0AAP0EJZ5_9MAGN</name>